<dbReference type="EMBL" id="JBBMQS010000005">
    <property type="protein sequence ID" value="MEM5497742.1"/>
    <property type="molecule type" value="Genomic_DNA"/>
</dbReference>
<keyword evidence="3" id="KW-1185">Reference proteome</keyword>
<evidence type="ECO:0000259" key="1">
    <source>
        <dbReference type="Pfam" id="PF20029"/>
    </source>
</evidence>
<reference evidence="2 3" key="1">
    <citation type="submission" date="2024-03" db="EMBL/GenBank/DDBJ databases">
        <title>Community enrichment and isolation of bacterial strains for fucoidan degradation.</title>
        <authorList>
            <person name="Sichert A."/>
        </authorList>
    </citation>
    <scope>NUCLEOTIDE SEQUENCE [LARGE SCALE GENOMIC DNA]</scope>
    <source>
        <strain evidence="2 3">AS12</strain>
    </source>
</reference>
<comment type="caution">
    <text evidence="2">The sequence shown here is derived from an EMBL/GenBank/DDBJ whole genome shotgun (WGS) entry which is preliminary data.</text>
</comment>
<dbReference type="RefSeq" id="WP_342881631.1">
    <property type="nucleotide sequence ID" value="NZ_JBBMQS010000005.1"/>
</dbReference>
<sequence length="186" mass="20043">MSLLTHSFKHVVILGALIAWVLLTLGGLAYSSAQRQKEFDPAQTLALAAMSAEFAPAVTTSMHAQYPSLAKTVVHIQQADCSCNFSNNIHVDRIDTVLDKSAYHSVHVSVSDIPKEIILPSLPAVMVFDEQGQLGYFGPYSSGYFCSTDTAFVDRFLTNVIENKHVGSAVVSDGYGCYCANASTTS</sequence>
<dbReference type="InterPro" id="IPR045494">
    <property type="entry name" value="DUF6436"/>
</dbReference>
<dbReference type="Pfam" id="PF20029">
    <property type="entry name" value="DUF6436"/>
    <property type="match status" value="1"/>
</dbReference>
<feature type="domain" description="DUF6436" evidence="1">
    <location>
        <begin position="61"/>
        <end position="180"/>
    </location>
</feature>
<name>A0ABU9SVA1_9ALTE</name>
<protein>
    <submittedName>
        <fullName evidence="2">DUF6436 domain-containing protein</fullName>
    </submittedName>
</protein>
<evidence type="ECO:0000313" key="2">
    <source>
        <dbReference type="EMBL" id="MEM5497742.1"/>
    </source>
</evidence>
<evidence type="ECO:0000313" key="3">
    <source>
        <dbReference type="Proteomes" id="UP001461163"/>
    </source>
</evidence>
<gene>
    <name evidence="2" type="ORF">WNY77_10090</name>
</gene>
<organism evidence="2 3">
    <name type="scientific">Paraglaciecola mesophila</name>
    <dbReference type="NCBI Taxonomy" id="197222"/>
    <lineage>
        <taxon>Bacteria</taxon>
        <taxon>Pseudomonadati</taxon>
        <taxon>Pseudomonadota</taxon>
        <taxon>Gammaproteobacteria</taxon>
        <taxon>Alteromonadales</taxon>
        <taxon>Alteromonadaceae</taxon>
        <taxon>Paraglaciecola</taxon>
    </lineage>
</organism>
<proteinExistence type="predicted"/>
<dbReference type="Proteomes" id="UP001461163">
    <property type="component" value="Unassembled WGS sequence"/>
</dbReference>
<accession>A0ABU9SVA1</accession>